<accession>A0A4R6WR03</accession>
<feature type="domain" description="Uroporphyrinogen decarboxylase (URO-D)" evidence="11">
    <location>
        <begin position="21"/>
        <end position="30"/>
    </location>
</feature>
<dbReference type="EC" id="4.1.1.37" evidence="3 8"/>
<sequence>MKTADKLLIRALRGETLSRPPVWLMRQAGRYLPEYRATRAKAGSFLDLCYSPEHAIEVTLQPIRRFGFDASILFSDILVVPHALGQKVAFEEGRGPVLEALADDAAVARLTMDQFHQRLKPVYEAVSGIRAALPAETALIGFAGAPWTVASYMIEGGSSKDYARIKAWAYGRPDSFQRLINLVVEATAQYLNAQIEAGAEALQLFDSWAGSLDHAGLLRWCYQPMKAIIDRVRMSHPDVPVIVFPRGAGAGYLDFARQPFMHGLGLDTGVPLDWAFTQLQGRLALQGNLDPQWLVVGGEGMRLAATRILDTLGHGPFIFNLGHGIVPETPPEHVAELVELVRNWQR</sequence>
<name>A0A4R6WR03_9PROT</name>
<dbReference type="UniPathway" id="UPA00251">
    <property type="reaction ID" value="UER00321"/>
</dbReference>
<keyword evidence="6 8" id="KW-0456">Lyase</keyword>
<feature type="binding site" evidence="8">
    <location>
        <position position="207"/>
    </location>
    <ligand>
        <name>substrate</name>
    </ligand>
</feature>
<evidence type="ECO:0000256" key="3">
    <source>
        <dbReference type="ARBA" id="ARBA00012288"/>
    </source>
</evidence>
<comment type="subcellular location">
    <subcellularLocation>
        <location evidence="8">Cytoplasm</location>
    </subcellularLocation>
</comment>
<evidence type="ECO:0000256" key="6">
    <source>
        <dbReference type="ARBA" id="ARBA00023239"/>
    </source>
</evidence>
<dbReference type="Gene3D" id="3.20.20.210">
    <property type="match status" value="1"/>
</dbReference>
<keyword evidence="7 8" id="KW-0627">Porphyrin biosynthesis</keyword>
<dbReference type="InterPro" id="IPR038071">
    <property type="entry name" value="UROD/MetE-like_sf"/>
</dbReference>
<comment type="catalytic activity">
    <reaction evidence="8 9">
        <text>uroporphyrinogen III + 4 H(+) = coproporphyrinogen III + 4 CO2</text>
        <dbReference type="Rhea" id="RHEA:19865"/>
        <dbReference type="ChEBI" id="CHEBI:15378"/>
        <dbReference type="ChEBI" id="CHEBI:16526"/>
        <dbReference type="ChEBI" id="CHEBI:57308"/>
        <dbReference type="ChEBI" id="CHEBI:57309"/>
        <dbReference type="EC" id="4.1.1.37"/>
    </reaction>
</comment>
<keyword evidence="5 8" id="KW-0210">Decarboxylase</keyword>
<dbReference type="InterPro" id="IPR000257">
    <property type="entry name" value="Uroporphyrinogen_deCOase"/>
</dbReference>
<dbReference type="Proteomes" id="UP000295783">
    <property type="component" value="Unassembled WGS sequence"/>
</dbReference>
<dbReference type="CDD" id="cd00717">
    <property type="entry name" value="URO-D"/>
    <property type="match status" value="1"/>
</dbReference>
<dbReference type="PROSITE" id="PS00906">
    <property type="entry name" value="UROD_1"/>
    <property type="match status" value="1"/>
</dbReference>
<dbReference type="PANTHER" id="PTHR21091">
    <property type="entry name" value="METHYLTETRAHYDROFOLATE:HOMOCYSTEINE METHYLTRANSFERASE RELATED"/>
    <property type="match status" value="1"/>
</dbReference>
<evidence type="ECO:0000313" key="14">
    <source>
        <dbReference type="Proteomes" id="UP000295783"/>
    </source>
</evidence>
<evidence type="ECO:0000259" key="11">
    <source>
        <dbReference type="PROSITE" id="PS00906"/>
    </source>
</evidence>
<feature type="binding site" evidence="8">
    <location>
        <position position="152"/>
    </location>
    <ligand>
        <name>substrate</name>
    </ligand>
</feature>
<evidence type="ECO:0000256" key="2">
    <source>
        <dbReference type="ARBA" id="ARBA00009935"/>
    </source>
</evidence>
<feature type="site" description="Transition state stabilizer" evidence="8">
    <location>
        <position position="76"/>
    </location>
</feature>
<reference evidence="13 14" key="1">
    <citation type="submission" date="2019-03" db="EMBL/GenBank/DDBJ databases">
        <title>Genomic Encyclopedia of Type Strains, Phase III (KMG-III): the genomes of soil and plant-associated and newly described type strains.</title>
        <authorList>
            <person name="Whitman W."/>
        </authorList>
    </citation>
    <scope>NUCLEOTIDE SEQUENCE [LARGE SCALE GENOMIC DNA]</scope>
    <source>
        <strain evidence="13 14">CGMCC 1.7660</strain>
    </source>
</reference>
<feature type="domain" description="Uroporphyrinogen decarboxylase (URO-D)" evidence="12">
    <location>
        <begin position="140"/>
        <end position="156"/>
    </location>
</feature>
<evidence type="ECO:0000313" key="13">
    <source>
        <dbReference type="EMBL" id="TDQ81947.1"/>
    </source>
</evidence>
<protein>
    <recommendedName>
        <fullName evidence="3 8">Uroporphyrinogen decarboxylase</fullName>
        <shortName evidence="8">UPD</shortName>
        <shortName evidence="8">URO-D</shortName>
        <ecNumber evidence="3 8">4.1.1.37</ecNumber>
    </recommendedName>
</protein>
<evidence type="ECO:0000256" key="9">
    <source>
        <dbReference type="RuleBase" id="RU000554"/>
    </source>
</evidence>
<evidence type="ECO:0000259" key="12">
    <source>
        <dbReference type="PROSITE" id="PS00907"/>
    </source>
</evidence>
<comment type="function">
    <text evidence="8">Catalyzes the decarboxylation of four acetate groups of uroporphyrinogen-III to yield coproporphyrinogen-III.</text>
</comment>
<dbReference type="RefSeq" id="WP_133613279.1">
    <property type="nucleotide sequence ID" value="NZ_SNYW01000008.1"/>
</dbReference>
<dbReference type="InterPro" id="IPR006361">
    <property type="entry name" value="Uroporphyrinogen_deCO2ase_HemE"/>
</dbReference>
<evidence type="ECO:0000256" key="7">
    <source>
        <dbReference type="ARBA" id="ARBA00023244"/>
    </source>
</evidence>
<comment type="pathway">
    <text evidence="1 8 9">Porphyrin-containing compound metabolism; protoporphyrin-IX biosynthesis; coproporphyrinogen-III from 5-aminolevulinate: step 4/4.</text>
</comment>
<evidence type="ECO:0000256" key="5">
    <source>
        <dbReference type="ARBA" id="ARBA00022793"/>
    </source>
</evidence>
<feature type="binding site" evidence="8">
    <location>
        <position position="323"/>
    </location>
    <ligand>
        <name>substrate</name>
    </ligand>
</feature>
<feature type="binding site" evidence="8">
    <location>
        <begin position="26"/>
        <end position="30"/>
    </location>
    <ligand>
        <name>substrate</name>
    </ligand>
</feature>
<dbReference type="PROSITE" id="PS00907">
    <property type="entry name" value="UROD_2"/>
    <property type="match status" value="1"/>
</dbReference>
<comment type="similarity">
    <text evidence="2 8 10">Belongs to the uroporphyrinogen decarboxylase family.</text>
</comment>
<dbReference type="GO" id="GO:0019353">
    <property type="term" value="P:protoporphyrinogen IX biosynthetic process from glutamate"/>
    <property type="evidence" value="ECO:0007669"/>
    <property type="project" value="TreeGrafter"/>
</dbReference>
<evidence type="ECO:0000256" key="4">
    <source>
        <dbReference type="ARBA" id="ARBA00022490"/>
    </source>
</evidence>
<organism evidence="13 14">
    <name type="scientific">Dongia mobilis</name>
    <dbReference type="NCBI Taxonomy" id="578943"/>
    <lineage>
        <taxon>Bacteria</taxon>
        <taxon>Pseudomonadati</taxon>
        <taxon>Pseudomonadota</taxon>
        <taxon>Alphaproteobacteria</taxon>
        <taxon>Rhodospirillales</taxon>
        <taxon>Dongiaceae</taxon>
        <taxon>Dongia</taxon>
    </lineage>
</organism>
<dbReference type="AlphaFoldDB" id="A0A4R6WR03"/>
<gene>
    <name evidence="8" type="primary">hemE</name>
    <name evidence="13" type="ORF">A8950_1767</name>
</gene>
<dbReference type="EMBL" id="SNYW01000008">
    <property type="protein sequence ID" value="TDQ81947.1"/>
    <property type="molecule type" value="Genomic_DNA"/>
</dbReference>
<keyword evidence="4 8" id="KW-0963">Cytoplasm</keyword>
<proteinExistence type="inferred from homology"/>
<dbReference type="NCBIfam" id="TIGR01464">
    <property type="entry name" value="hemE"/>
    <property type="match status" value="1"/>
</dbReference>
<dbReference type="GO" id="GO:0005829">
    <property type="term" value="C:cytosol"/>
    <property type="evidence" value="ECO:0007669"/>
    <property type="project" value="TreeGrafter"/>
</dbReference>
<evidence type="ECO:0000256" key="8">
    <source>
        <dbReference type="HAMAP-Rule" id="MF_00218"/>
    </source>
</evidence>
<feature type="binding site" evidence="8">
    <location>
        <position position="76"/>
    </location>
    <ligand>
        <name>substrate</name>
    </ligand>
</feature>
<dbReference type="HAMAP" id="MF_00218">
    <property type="entry name" value="URO_D"/>
    <property type="match status" value="1"/>
</dbReference>
<dbReference type="PANTHER" id="PTHR21091:SF169">
    <property type="entry name" value="UROPORPHYRINOGEN DECARBOXYLASE"/>
    <property type="match status" value="1"/>
</dbReference>
<dbReference type="GO" id="GO:0004853">
    <property type="term" value="F:uroporphyrinogen decarboxylase activity"/>
    <property type="evidence" value="ECO:0007669"/>
    <property type="project" value="UniProtKB-UniRule"/>
</dbReference>
<dbReference type="Pfam" id="PF01208">
    <property type="entry name" value="URO-D"/>
    <property type="match status" value="1"/>
</dbReference>
<dbReference type="SUPFAM" id="SSF51726">
    <property type="entry name" value="UROD/MetE-like"/>
    <property type="match status" value="1"/>
</dbReference>
<comment type="caution">
    <text evidence="8">Lacks conserved residue(s) required for the propagation of feature annotation.</text>
</comment>
<dbReference type="FunFam" id="3.20.20.210:FF:000007">
    <property type="entry name" value="Uroporphyrinogen decarboxylase"/>
    <property type="match status" value="1"/>
</dbReference>
<dbReference type="OrthoDB" id="9806656at2"/>
<comment type="subunit">
    <text evidence="8">Homodimer.</text>
</comment>
<evidence type="ECO:0000256" key="10">
    <source>
        <dbReference type="RuleBase" id="RU004169"/>
    </source>
</evidence>
<keyword evidence="14" id="KW-1185">Reference proteome</keyword>
<comment type="caution">
    <text evidence="13">The sequence shown here is derived from an EMBL/GenBank/DDBJ whole genome shotgun (WGS) entry which is preliminary data.</text>
</comment>
<evidence type="ECO:0000256" key="1">
    <source>
        <dbReference type="ARBA" id="ARBA00004804"/>
    </source>
</evidence>